<dbReference type="InterPro" id="IPR013656">
    <property type="entry name" value="PAS_4"/>
</dbReference>
<dbReference type="OrthoDB" id="9806208at2"/>
<dbReference type="InterPro" id="IPR009057">
    <property type="entry name" value="Homeodomain-like_sf"/>
</dbReference>
<sequence>MGVGRQPLGSNAPPATRGPVEGTKHLRRIADQVIPRRVAPPQSPSPLQLASPSDRTEPSDIAVIPQKTFPVYPRAATKIREEPPFQEQFFRKQPLAESLIALFDALPQTYFYAKDVDSRFVKVNQQFLDNHGLADESEAIGKTDHDLHPPLLAKAYIEEDRRVMSSRQPLPGQVWLVLHRRQTPRWYVSTKTPLFNAHDEVIGIAGAMYRIEHQQELTRHLQELLPAARHIERHYNEPISMAEMASLTGLSSTHFNRRFRQLLRMTPMQYLRSIRVQAARDLLTTSSRTLAEIAVDVGYTDQSHLTKRFREVTGITPAAYRRQFVKSSSE</sequence>
<dbReference type="InterPro" id="IPR050204">
    <property type="entry name" value="AraC_XylS_family_regulators"/>
</dbReference>
<dbReference type="PROSITE" id="PS00041">
    <property type="entry name" value="HTH_ARAC_FAMILY_1"/>
    <property type="match status" value="1"/>
</dbReference>
<dbReference type="AlphaFoldDB" id="A0A518HXB0"/>
<organism evidence="6 7">
    <name type="scientific">Stieleria neptunia</name>
    <dbReference type="NCBI Taxonomy" id="2527979"/>
    <lineage>
        <taxon>Bacteria</taxon>
        <taxon>Pseudomonadati</taxon>
        <taxon>Planctomycetota</taxon>
        <taxon>Planctomycetia</taxon>
        <taxon>Pirellulales</taxon>
        <taxon>Pirellulaceae</taxon>
        <taxon>Stieleria</taxon>
    </lineage>
</organism>
<feature type="region of interest" description="Disordered" evidence="4">
    <location>
        <begin position="1"/>
        <end position="60"/>
    </location>
</feature>
<keyword evidence="3" id="KW-0804">Transcription</keyword>
<dbReference type="SMART" id="SM00342">
    <property type="entry name" value="HTH_ARAC"/>
    <property type="match status" value="1"/>
</dbReference>
<proteinExistence type="predicted"/>
<evidence type="ECO:0000256" key="2">
    <source>
        <dbReference type="ARBA" id="ARBA00023125"/>
    </source>
</evidence>
<keyword evidence="2" id="KW-0238">DNA-binding</keyword>
<evidence type="ECO:0000313" key="7">
    <source>
        <dbReference type="Proteomes" id="UP000319004"/>
    </source>
</evidence>
<dbReference type="InterPro" id="IPR018060">
    <property type="entry name" value="HTH_AraC"/>
</dbReference>
<dbReference type="GO" id="GO:0043565">
    <property type="term" value="F:sequence-specific DNA binding"/>
    <property type="evidence" value="ECO:0007669"/>
    <property type="project" value="InterPro"/>
</dbReference>
<dbReference type="EMBL" id="CP037423">
    <property type="protein sequence ID" value="QDV45499.1"/>
    <property type="molecule type" value="Genomic_DNA"/>
</dbReference>
<dbReference type="PROSITE" id="PS01124">
    <property type="entry name" value="HTH_ARAC_FAMILY_2"/>
    <property type="match status" value="1"/>
</dbReference>
<dbReference type="Gene3D" id="3.30.450.20">
    <property type="entry name" value="PAS domain"/>
    <property type="match status" value="1"/>
</dbReference>
<keyword evidence="1" id="KW-0805">Transcription regulation</keyword>
<dbReference type="SUPFAM" id="SSF55785">
    <property type="entry name" value="PYP-like sensor domain (PAS domain)"/>
    <property type="match status" value="1"/>
</dbReference>
<dbReference type="PANTHER" id="PTHR46796">
    <property type="entry name" value="HTH-TYPE TRANSCRIPTIONAL ACTIVATOR RHAS-RELATED"/>
    <property type="match status" value="1"/>
</dbReference>
<dbReference type="GO" id="GO:0003700">
    <property type="term" value="F:DNA-binding transcription factor activity"/>
    <property type="evidence" value="ECO:0007669"/>
    <property type="project" value="InterPro"/>
</dbReference>
<dbReference type="InterPro" id="IPR035965">
    <property type="entry name" value="PAS-like_dom_sf"/>
</dbReference>
<gene>
    <name evidence="6" type="primary">btr_6</name>
    <name evidence="6" type="ORF">Enr13x_53780</name>
</gene>
<feature type="domain" description="HTH araC/xylS-type" evidence="5">
    <location>
        <begin position="225"/>
        <end position="323"/>
    </location>
</feature>
<dbReference type="Gene3D" id="1.10.10.60">
    <property type="entry name" value="Homeodomain-like"/>
    <property type="match status" value="2"/>
</dbReference>
<evidence type="ECO:0000256" key="3">
    <source>
        <dbReference type="ARBA" id="ARBA00023163"/>
    </source>
</evidence>
<keyword evidence="7" id="KW-1185">Reference proteome</keyword>
<dbReference type="InterPro" id="IPR018062">
    <property type="entry name" value="HTH_AraC-typ_CS"/>
</dbReference>
<dbReference type="Pfam" id="PF08448">
    <property type="entry name" value="PAS_4"/>
    <property type="match status" value="1"/>
</dbReference>
<name>A0A518HXB0_9BACT</name>
<evidence type="ECO:0000313" key="6">
    <source>
        <dbReference type="EMBL" id="QDV45499.1"/>
    </source>
</evidence>
<dbReference type="PANTHER" id="PTHR46796:SF13">
    <property type="entry name" value="HTH-TYPE TRANSCRIPTIONAL ACTIVATOR RHAS"/>
    <property type="match status" value="1"/>
</dbReference>
<dbReference type="Pfam" id="PF12833">
    <property type="entry name" value="HTH_18"/>
    <property type="match status" value="1"/>
</dbReference>
<evidence type="ECO:0000256" key="1">
    <source>
        <dbReference type="ARBA" id="ARBA00023015"/>
    </source>
</evidence>
<protein>
    <submittedName>
        <fullName evidence="6">HTH-type transcriptional activator Btr</fullName>
    </submittedName>
</protein>
<evidence type="ECO:0000256" key="4">
    <source>
        <dbReference type="SAM" id="MobiDB-lite"/>
    </source>
</evidence>
<accession>A0A518HXB0</accession>
<dbReference type="SUPFAM" id="SSF46689">
    <property type="entry name" value="Homeodomain-like"/>
    <property type="match status" value="2"/>
</dbReference>
<reference evidence="6 7" key="1">
    <citation type="submission" date="2019-03" db="EMBL/GenBank/DDBJ databases">
        <title>Deep-cultivation of Planctomycetes and their phenomic and genomic characterization uncovers novel biology.</title>
        <authorList>
            <person name="Wiegand S."/>
            <person name="Jogler M."/>
            <person name="Boedeker C."/>
            <person name="Pinto D."/>
            <person name="Vollmers J."/>
            <person name="Rivas-Marin E."/>
            <person name="Kohn T."/>
            <person name="Peeters S.H."/>
            <person name="Heuer A."/>
            <person name="Rast P."/>
            <person name="Oberbeckmann S."/>
            <person name="Bunk B."/>
            <person name="Jeske O."/>
            <person name="Meyerdierks A."/>
            <person name="Storesund J.E."/>
            <person name="Kallscheuer N."/>
            <person name="Luecker S."/>
            <person name="Lage O.M."/>
            <person name="Pohl T."/>
            <person name="Merkel B.J."/>
            <person name="Hornburger P."/>
            <person name="Mueller R.-W."/>
            <person name="Bruemmer F."/>
            <person name="Labrenz M."/>
            <person name="Spormann A.M."/>
            <person name="Op den Camp H."/>
            <person name="Overmann J."/>
            <person name="Amann R."/>
            <person name="Jetten M.S.M."/>
            <person name="Mascher T."/>
            <person name="Medema M.H."/>
            <person name="Devos D.P."/>
            <person name="Kaster A.-K."/>
            <person name="Ovreas L."/>
            <person name="Rohde M."/>
            <person name="Galperin M.Y."/>
            <person name="Jogler C."/>
        </authorList>
    </citation>
    <scope>NUCLEOTIDE SEQUENCE [LARGE SCALE GENOMIC DNA]</scope>
    <source>
        <strain evidence="6 7">Enr13</strain>
    </source>
</reference>
<dbReference type="Proteomes" id="UP000319004">
    <property type="component" value="Chromosome"/>
</dbReference>
<evidence type="ECO:0000259" key="5">
    <source>
        <dbReference type="PROSITE" id="PS01124"/>
    </source>
</evidence>
<dbReference type="KEGG" id="snep:Enr13x_53780"/>